<keyword evidence="3" id="KW-1185">Reference proteome</keyword>
<dbReference type="Proteomes" id="UP000006316">
    <property type="component" value="Unassembled WGS sequence"/>
</dbReference>
<evidence type="ECO:0000256" key="1">
    <source>
        <dbReference type="SAM" id="Phobius"/>
    </source>
</evidence>
<organism evidence="2 3">
    <name type="scientific">Neobacillus bataviensis LMG 21833</name>
    <dbReference type="NCBI Taxonomy" id="1117379"/>
    <lineage>
        <taxon>Bacteria</taxon>
        <taxon>Bacillati</taxon>
        <taxon>Bacillota</taxon>
        <taxon>Bacilli</taxon>
        <taxon>Bacillales</taxon>
        <taxon>Bacillaceae</taxon>
        <taxon>Neobacillus</taxon>
    </lineage>
</organism>
<dbReference type="PATRIC" id="fig|1117379.3.peg.2774"/>
<evidence type="ECO:0000313" key="2">
    <source>
        <dbReference type="EMBL" id="EKN66893.1"/>
    </source>
</evidence>
<keyword evidence="1" id="KW-1133">Transmembrane helix</keyword>
<feature type="transmembrane region" description="Helical" evidence="1">
    <location>
        <begin position="60"/>
        <end position="82"/>
    </location>
</feature>
<gene>
    <name evidence="2" type="ORF">BABA_13432</name>
</gene>
<sequence length="91" mass="10393">MKTIINRIALGVILLVVVLWEVDKASLGYWYIGIIPLICLTLVVNYISKLEKKDEIDKKVKIIGWICFFATVIIGLVLILSYPEIFNTYGF</sequence>
<proteinExistence type="predicted"/>
<keyword evidence="1" id="KW-0472">Membrane</keyword>
<dbReference type="RefSeq" id="WP_007085685.1">
    <property type="nucleotide sequence ID" value="NZ_AJLS01000097.1"/>
</dbReference>
<reference evidence="2 3" key="1">
    <citation type="journal article" date="2012" name="Front. Microbiol.">
        <title>Redundancy and modularity in membrane-associated dissimilatory nitrate reduction in Bacillus.</title>
        <authorList>
            <person name="Heylen K."/>
            <person name="Keltjens J."/>
        </authorList>
    </citation>
    <scope>NUCLEOTIDE SEQUENCE [LARGE SCALE GENOMIC DNA]</scope>
    <source>
        <strain evidence="3">LMG 21833T</strain>
    </source>
</reference>
<keyword evidence="1" id="KW-0812">Transmembrane</keyword>
<evidence type="ECO:0000313" key="3">
    <source>
        <dbReference type="Proteomes" id="UP000006316"/>
    </source>
</evidence>
<dbReference type="EMBL" id="AJLS01000097">
    <property type="protein sequence ID" value="EKN66893.1"/>
    <property type="molecule type" value="Genomic_DNA"/>
</dbReference>
<protein>
    <submittedName>
        <fullName evidence="2">Uncharacterized protein</fullName>
    </submittedName>
</protein>
<name>K6DFP1_9BACI</name>
<accession>K6DFP1</accession>
<feature type="transmembrane region" description="Helical" evidence="1">
    <location>
        <begin position="28"/>
        <end position="48"/>
    </location>
</feature>
<comment type="caution">
    <text evidence="2">The sequence shown here is derived from an EMBL/GenBank/DDBJ whole genome shotgun (WGS) entry which is preliminary data.</text>
</comment>
<feature type="transmembrane region" description="Helical" evidence="1">
    <location>
        <begin position="5"/>
        <end position="22"/>
    </location>
</feature>
<dbReference type="AlphaFoldDB" id="K6DFP1"/>